<accession>A0AAV1ZYW9</accession>
<feature type="compositionally biased region" description="Basic and acidic residues" evidence="1">
    <location>
        <begin position="108"/>
        <end position="119"/>
    </location>
</feature>
<feature type="compositionally biased region" description="Polar residues" evidence="1">
    <location>
        <begin position="16"/>
        <end position="27"/>
    </location>
</feature>
<evidence type="ECO:0000313" key="2">
    <source>
        <dbReference type="EMBL" id="CAL1276572.1"/>
    </source>
</evidence>
<keyword evidence="3" id="KW-1185">Reference proteome</keyword>
<comment type="caution">
    <text evidence="2">The sequence shown here is derived from an EMBL/GenBank/DDBJ whole genome shotgun (WGS) entry which is preliminary data.</text>
</comment>
<dbReference type="AlphaFoldDB" id="A0AAV1ZYW9"/>
<name>A0AAV1ZYW9_9ARAC</name>
<feature type="compositionally biased region" description="Polar residues" evidence="1">
    <location>
        <begin position="121"/>
        <end position="138"/>
    </location>
</feature>
<reference evidence="2 3" key="1">
    <citation type="submission" date="2024-04" db="EMBL/GenBank/DDBJ databases">
        <authorList>
            <person name="Rising A."/>
            <person name="Reimegard J."/>
            <person name="Sonavane S."/>
            <person name="Akerstrom W."/>
            <person name="Nylinder S."/>
            <person name="Hedman E."/>
            <person name="Kallberg Y."/>
        </authorList>
    </citation>
    <scope>NUCLEOTIDE SEQUENCE [LARGE SCALE GENOMIC DNA]</scope>
</reference>
<dbReference type="EMBL" id="CAXIEN010000095">
    <property type="protein sequence ID" value="CAL1276572.1"/>
    <property type="molecule type" value="Genomic_DNA"/>
</dbReference>
<feature type="region of interest" description="Disordered" evidence="1">
    <location>
        <begin position="15"/>
        <end position="89"/>
    </location>
</feature>
<feature type="region of interest" description="Disordered" evidence="1">
    <location>
        <begin position="108"/>
        <end position="153"/>
    </location>
</feature>
<protein>
    <submittedName>
        <fullName evidence="2">Uncharacterized protein</fullName>
    </submittedName>
</protein>
<proteinExistence type="predicted"/>
<evidence type="ECO:0000256" key="1">
    <source>
        <dbReference type="SAM" id="MobiDB-lite"/>
    </source>
</evidence>
<evidence type="ECO:0000313" key="3">
    <source>
        <dbReference type="Proteomes" id="UP001497382"/>
    </source>
</evidence>
<organism evidence="2 3">
    <name type="scientific">Larinioides sclopetarius</name>
    <dbReference type="NCBI Taxonomy" id="280406"/>
    <lineage>
        <taxon>Eukaryota</taxon>
        <taxon>Metazoa</taxon>
        <taxon>Ecdysozoa</taxon>
        <taxon>Arthropoda</taxon>
        <taxon>Chelicerata</taxon>
        <taxon>Arachnida</taxon>
        <taxon>Araneae</taxon>
        <taxon>Araneomorphae</taxon>
        <taxon>Entelegynae</taxon>
        <taxon>Araneoidea</taxon>
        <taxon>Araneidae</taxon>
        <taxon>Larinioides</taxon>
    </lineage>
</organism>
<dbReference type="Proteomes" id="UP001497382">
    <property type="component" value="Unassembled WGS sequence"/>
</dbReference>
<feature type="compositionally biased region" description="Basic and acidic residues" evidence="1">
    <location>
        <begin position="33"/>
        <end position="52"/>
    </location>
</feature>
<gene>
    <name evidence="2" type="ORF">LARSCL_LOCUS8735</name>
</gene>
<feature type="compositionally biased region" description="Basic and acidic residues" evidence="1">
    <location>
        <begin position="79"/>
        <end position="88"/>
    </location>
</feature>
<sequence length="231" mass="26312">MENVRALEDARLDLNLTESQEPQSTTKLVEFFSNKKEKEQTPATKEKKERCESSNANSLKSLEICNWRKTNKQEQTPATKEKKERCESSDANSLKSLEAWNWRSINKQEKASAAEETKETWGSSGDSSMNSLEGQNWRNKIDSRRLSSRNKGNEIAKSTHSFWSKTSASDCRNWRSKEGPLIQCIFEVKAFIQSMSICFGAAVKFNSSWDPERCKSGLVCRSTKSSKRTTT</sequence>